<dbReference type="PANTHER" id="PTHR34698:SF2">
    <property type="entry name" value="5-OXOPROLINASE SUBUNIT B"/>
    <property type="match status" value="1"/>
</dbReference>
<evidence type="ECO:0000259" key="4">
    <source>
        <dbReference type="SMART" id="SM00796"/>
    </source>
</evidence>
<gene>
    <name evidence="5" type="primary">pxpB</name>
    <name evidence="5" type="ORF">ACFSR6_04140</name>
</gene>
<evidence type="ECO:0000313" key="5">
    <source>
        <dbReference type="EMBL" id="MFD2581668.1"/>
    </source>
</evidence>
<keyword evidence="3" id="KW-0067">ATP-binding</keyword>
<evidence type="ECO:0000256" key="1">
    <source>
        <dbReference type="ARBA" id="ARBA00022741"/>
    </source>
</evidence>
<dbReference type="NCBIfam" id="TIGR00370">
    <property type="entry name" value="5-oxoprolinase subunit PxpB"/>
    <property type="match status" value="1"/>
</dbReference>
<dbReference type="Proteomes" id="UP001597461">
    <property type="component" value="Unassembled WGS sequence"/>
</dbReference>
<protein>
    <submittedName>
        <fullName evidence="5">5-oxoprolinase subunit PxpB</fullName>
        <ecNumber evidence="5">3.5.2.9</ecNumber>
    </submittedName>
</protein>
<dbReference type="SMART" id="SM00796">
    <property type="entry name" value="AHS1"/>
    <property type="match status" value="1"/>
</dbReference>
<dbReference type="GO" id="GO:0017168">
    <property type="term" value="F:5-oxoprolinase (ATP-hydrolyzing) activity"/>
    <property type="evidence" value="ECO:0007669"/>
    <property type="project" value="UniProtKB-EC"/>
</dbReference>
<evidence type="ECO:0000256" key="3">
    <source>
        <dbReference type="ARBA" id="ARBA00022840"/>
    </source>
</evidence>
<dbReference type="SUPFAM" id="SSF50891">
    <property type="entry name" value="Cyclophilin-like"/>
    <property type="match status" value="1"/>
</dbReference>
<proteinExistence type="predicted"/>
<dbReference type="EC" id="3.5.2.9" evidence="5"/>
<evidence type="ECO:0000256" key="2">
    <source>
        <dbReference type="ARBA" id="ARBA00022801"/>
    </source>
</evidence>
<name>A0ABW5MFY0_9SPHI</name>
<dbReference type="Gene3D" id="3.30.1360.40">
    <property type="match status" value="1"/>
</dbReference>
<dbReference type="InterPro" id="IPR029000">
    <property type="entry name" value="Cyclophilin-like_dom_sf"/>
</dbReference>
<sequence length="253" mass="27800">MNEQVGSFGMNIPIKIYGLSEKSITITFGTAIENDLLDLITDFNQLLLQDPFAGLITTVPAYTTLTVFFDPLSVMLSDLPGEGCFEKVSAYVHKIAQVKREKSKVTANEVIIPVCYGGDLGRDLLTVARTCNLSEAEVMDMHTAGQYTVFMIGFVPGFAYMGGMDARLSTPRKEIPNAKIPAGSVGIAGNQTGIYPMETPGGWQIIGRTPLKMFDVNRSQPSLLKGGDRVTFKAIDIKEFNAMLKYEYENQHH</sequence>
<keyword evidence="2 5" id="KW-0378">Hydrolase</keyword>
<comment type="caution">
    <text evidence="5">The sequence shown here is derived from an EMBL/GenBank/DDBJ whole genome shotgun (WGS) entry which is preliminary data.</text>
</comment>
<keyword evidence="6" id="KW-1185">Reference proteome</keyword>
<reference evidence="6" key="1">
    <citation type="journal article" date="2019" name="Int. J. Syst. Evol. Microbiol.">
        <title>The Global Catalogue of Microorganisms (GCM) 10K type strain sequencing project: providing services to taxonomists for standard genome sequencing and annotation.</title>
        <authorList>
            <consortium name="The Broad Institute Genomics Platform"/>
            <consortium name="The Broad Institute Genome Sequencing Center for Infectious Disease"/>
            <person name="Wu L."/>
            <person name="Ma J."/>
        </authorList>
    </citation>
    <scope>NUCLEOTIDE SEQUENCE [LARGE SCALE GENOMIC DNA]</scope>
    <source>
        <strain evidence="6">KCTC 42866</strain>
    </source>
</reference>
<evidence type="ECO:0000313" key="6">
    <source>
        <dbReference type="Proteomes" id="UP001597461"/>
    </source>
</evidence>
<dbReference type="Gene3D" id="2.40.100.10">
    <property type="entry name" value="Cyclophilin-like"/>
    <property type="match status" value="1"/>
</dbReference>
<accession>A0ABW5MFY0</accession>
<dbReference type="Pfam" id="PF02682">
    <property type="entry name" value="CT_C_D"/>
    <property type="match status" value="1"/>
</dbReference>
<organism evidence="5 6">
    <name type="scientific">Pedobacter vanadiisoli</name>
    <dbReference type="NCBI Taxonomy" id="1761975"/>
    <lineage>
        <taxon>Bacteria</taxon>
        <taxon>Pseudomonadati</taxon>
        <taxon>Bacteroidota</taxon>
        <taxon>Sphingobacteriia</taxon>
        <taxon>Sphingobacteriales</taxon>
        <taxon>Sphingobacteriaceae</taxon>
        <taxon>Pedobacter</taxon>
    </lineage>
</organism>
<dbReference type="InterPro" id="IPR003833">
    <property type="entry name" value="CT_C_D"/>
</dbReference>
<dbReference type="PANTHER" id="PTHR34698">
    <property type="entry name" value="5-OXOPROLINASE SUBUNIT B"/>
    <property type="match status" value="1"/>
</dbReference>
<dbReference type="InterPro" id="IPR010016">
    <property type="entry name" value="PxpB"/>
</dbReference>
<dbReference type="RefSeq" id="WP_379075336.1">
    <property type="nucleotide sequence ID" value="NZ_JBHULL010000005.1"/>
</dbReference>
<dbReference type="SUPFAM" id="SSF160467">
    <property type="entry name" value="PH0987 N-terminal domain-like"/>
    <property type="match status" value="1"/>
</dbReference>
<feature type="domain" description="Carboxyltransferase" evidence="4">
    <location>
        <begin position="14"/>
        <end position="224"/>
    </location>
</feature>
<keyword evidence="1" id="KW-0547">Nucleotide-binding</keyword>
<dbReference type="EMBL" id="JBHULL010000005">
    <property type="protein sequence ID" value="MFD2581668.1"/>
    <property type="molecule type" value="Genomic_DNA"/>
</dbReference>